<dbReference type="GO" id="GO:0005829">
    <property type="term" value="C:cytosol"/>
    <property type="evidence" value="ECO:0007669"/>
    <property type="project" value="TreeGrafter"/>
</dbReference>
<sequence length="159" mass="18339">MSEKKEGDKLIVNNRKAFHDFFILERMEVGISLVGTEVKSLRGGRVNLKDGFARIDRGELYLHNCHISPYSHGNLANHEPTRRRKLLMGKKDIWRLSGKVREKGLTLIPLKIYFQRGWAKVELGLAKGKDLHDKRETEAKKSANREMQRALRGKGNFED</sequence>
<gene>
    <name evidence="4" type="ORF">MNBD_NITROSPIRAE01-355</name>
</gene>
<dbReference type="AlphaFoldDB" id="A0A3B1DKJ9"/>
<dbReference type="SUPFAM" id="SSF74982">
    <property type="entry name" value="Small protein B (SmpB)"/>
    <property type="match status" value="1"/>
</dbReference>
<feature type="region of interest" description="Disordered" evidence="3">
    <location>
        <begin position="134"/>
        <end position="159"/>
    </location>
</feature>
<dbReference type="GO" id="GO:0070930">
    <property type="term" value="P:trans-translation-dependent protein tagging"/>
    <property type="evidence" value="ECO:0007669"/>
    <property type="project" value="TreeGrafter"/>
</dbReference>
<proteinExistence type="inferred from homology"/>
<dbReference type="Pfam" id="PF01668">
    <property type="entry name" value="SmpB"/>
    <property type="match status" value="1"/>
</dbReference>
<dbReference type="NCBIfam" id="NF003843">
    <property type="entry name" value="PRK05422.1"/>
    <property type="match status" value="1"/>
</dbReference>
<dbReference type="CDD" id="cd09294">
    <property type="entry name" value="SmpB"/>
    <property type="match status" value="1"/>
</dbReference>
<dbReference type="PANTHER" id="PTHR30308">
    <property type="entry name" value="TMRNA-BINDING COMPONENT OF TRANS-TRANSLATION TAGGING COMPLEX"/>
    <property type="match status" value="1"/>
</dbReference>
<evidence type="ECO:0000256" key="1">
    <source>
        <dbReference type="ARBA" id="ARBA00022490"/>
    </source>
</evidence>
<dbReference type="NCBIfam" id="TIGR00086">
    <property type="entry name" value="smpB"/>
    <property type="match status" value="1"/>
</dbReference>
<evidence type="ECO:0000256" key="2">
    <source>
        <dbReference type="ARBA" id="ARBA00022884"/>
    </source>
</evidence>
<accession>A0A3B1DKJ9</accession>
<protein>
    <submittedName>
        <fullName evidence="4">TmRNA-binding protein SmpB</fullName>
    </submittedName>
</protein>
<dbReference type="PANTHER" id="PTHR30308:SF2">
    <property type="entry name" value="SSRA-BINDING PROTEIN"/>
    <property type="match status" value="1"/>
</dbReference>
<dbReference type="InterPro" id="IPR023620">
    <property type="entry name" value="SmpB"/>
</dbReference>
<evidence type="ECO:0000256" key="3">
    <source>
        <dbReference type="SAM" id="MobiDB-lite"/>
    </source>
</evidence>
<dbReference type="Gene3D" id="2.40.280.10">
    <property type="match status" value="1"/>
</dbReference>
<dbReference type="InterPro" id="IPR000037">
    <property type="entry name" value="SsrA-bd_prot"/>
</dbReference>
<name>A0A3B1DKJ9_9ZZZZ</name>
<evidence type="ECO:0000313" key="4">
    <source>
        <dbReference type="EMBL" id="VAX32215.1"/>
    </source>
</evidence>
<keyword evidence="2" id="KW-0694">RNA-binding</keyword>
<dbReference type="GO" id="GO:0003723">
    <property type="term" value="F:RNA binding"/>
    <property type="evidence" value="ECO:0007669"/>
    <property type="project" value="UniProtKB-KW"/>
</dbReference>
<organism evidence="4">
    <name type="scientific">hydrothermal vent metagenome</name>
    <dbReference type="NCBI Taxonomy" id="652676"/>
    <lineage>
        <taxon>unclassified sequences</taxon>
        <taxon>metagenomes</taxon>
        <taxon>ecological metagenomes</taxon>
    </lineage>
</organism>
<dbReference type="EMBL" id="UOGF01000085">
    <property type="protein sequence ID" value="VAX32215.1"/>
    <property type="molecule type" value="Genomic_DNA"/>
</dbReference>
<keyword evidence="1" id="KW-0963">Cytoplasm</keyword>
<dbReference type="HAMAP" id="MF_00023">
    <property type="entry name" value="SmpB"/>
    <property type="match status" value="1"/>
</dbReference>
<reference evidence="4" key="1">
    <citation type="submission" date="2018-06" db="EMBL/GenBank/DDBJ databases">
        <authorList>
            <person name="Zhirakovskaya E."/>
        </authorList>
    </citation>
    <scope>NUCLEOTIDE SEQUENCE</scope>
</reference>